<dbReference type="GO" id="GO:0030425">
    <property type="term" value="C:dendrite"/>
    <property type="evidence" value="ECO:0007669"/>
    <property type="project" value="TreeGrafter"/>
</dbReference>
<dbReference type="InterPro" id="IPR001660">
    <property type="entry name" value="SAM"/>
</dbReference>
<keyword evidence="8 16" id="KW-0175">Coiled coil</keyword>
<dbReference type="EMBL" id="JAAVVJ010000005">
    <property type="protein sequence ID" value="KAF7222755.1"/>
    <property type="molecule type" value="Genomic_DNA"/>
</dbReference>
<dbReference type="PROSITE" id="PS50106">
    <property type="entry name" value="PDZ"/>
    <property type="match status" value="1"/>
</dbReference>
<dbReference type="FunFam" id="2.30.42.10:FF:000010">
    <property type="entry name" value="Neurabin-1 isoform 1"/>
    <property type="match status" value="1"/>
</dbReference>
<feature type="region of interest" description="Disordered" evidence="17">
    <location>
        <begin position="249"/>
        <end position="274"/>
    </location>
</feature>
<name>A0A1A8UM87_NOTFU</name>
<evidence type="ECO:0000256" key="9">
    <source>
        <dbReference type="ARBA" id="ARBA00023203"/>
    </source>
</evidence>
<organism evidence="21">
    <name type="scientific">Nothobranchius furzeri</name>
    <name type="common">Turquoise killifish</name>
    <dbReference type="NCBI Taxonomy" id="105023"/>
    <lineage>
        <taxon>Eukaryota</taxon>
        <taxon>Metazoa</taxon>
        <taxon>Chordata</taxon>
        <taxon>Craniata</taxon>
        <taxon>Vertebrata</taxon>
        <taxon>Euteleostomi</taxon>
        <taxon>Actinopterygii</taxon>
        <taxon>Neopterygii</taxon>
        <taxon>Teleostei</taxon>
        <taxon>Neoteleostei</taxon>
        <taxon>Acanthomorphata</taxon>
        <taxon>Ovalentaria</taxon>
        <taxon>Atherinomorphae</taxon>
        <taxon>Cyprinodontiformes</taxon>
        <taxon>Nothobranchiidae</taxon>
        <taxon>Nothobranchius</taxon>
    </lineage>
</organism>
<dbReference type="Bgee" id="ENSNFUG00015024543">
    <property type="expression patterns" value="Expressed in brain"/>
</dbReference>
<feature type="region of interest" description="Disordered" evidence="17">
    <location>
        <begin position="1025"/>
        <end position="1087"/>
    </location>
</feature>
<evidence type="ECO:0000313" key="23">
    <source>
        <dbReference type="Proteomes" id="UP000694548"/>
    </source>
</evidence>
<dbReference type="FunFam" id="1.10.150.50:FF:000008">
    <property type="entry name" value="Neurabin-1 isoform 1-like protein"/>
    <property type="match status" value="1"/>
</dbReference>
<evidence type="ECO:0000256" key="4">
    <source>
        <dbReference type="ARBA" id="ARBA00022553"/>
    </source>
</evidence>
<reference evidence="21" key="2">
    <citation type="submission" date="2016-05" db="EMBL/GenBank/DDBJ databases">
        <authorList>
            <person name="Lavstsen T."/>
            <person name="Jespersen J.S."/>
        </authorList>
    </citation>
    <scope>NUCLEOTIDE SEQUENCE</scope>
    <source>
        <tissue evidence="21">Brain</tissue>
    </source>
</reference>
<dbReference type="CDD" id="cd06790">
    <property type="entry name" value="PDZ_neurabin-like"/>
    <property type="match status" value="1"/>
</dbReference>
<evidence type="ECO:0000256" key="13">
    <source>
        <dbReference type="ARBA" id="ARBA00076637"/>
    </source>
</evidence>
<evidence type="ECO:0000256" key="11">
    <source>
        <dbReference type="ARBA" id="ARBA00034103"/>
    </source>
</evidence>
<feature type="region of interest" description="Disordered" evidence="17">
    <location>
        <begin position="720"/>
        <end position="756"/>
    </location>
</feature>
<keyword evidence="2" id="KW-0217">Developmental protein</keyword>
<dbReference type="EMBL" id="JAAVVJ010000005">
    <property type="protein sequence ID" value="KAF7222753.1"/>
    <property type="molecule type" value="Genomic_DNA"/>
</dbReference>
<dbReference type="Pfam" id="PF17817">
    <property type="entry name" value="PDZ_5"/>
    <property type="match status" value="1"/>
</dbReference>
<feature type="compositionally biased region" description="Basic and acidic residues" evidence="17">
    <location>
        <begin position="955"/>
        <end position="976"/>
    </location>
</feature>
<dbReference type="GO" id="GO:0031175">
    <property type="term" value="P:neuron projection development"/>
    <property type="evidence" value="ECO:0007669"/>
    <property type="project" value="TreeGrafter"/>
</dbReference>
<dbReference type="GO" id="GO:0051015">
    <property type="term" value="F:actin filament binding"/>
    <property type="evidence" value="ECO:0007669"/>
    <property type="project" value="TreeGrafter"/>
</dbReference>
<dbReference type="InterPro" id="IPR043446">
    <property type="entry name" value="Neurabin-like"/>
</dbReference>
<feature type="coiled-coil region" evidence="16">
    <location>
        <begin position="776"/>
        <end position="901"/>
    </location>
</feature>
<accession>A0A1A8UM87</accession>
<evidence type="ECO:0000256" key="5">
    <source>
        <dbReference type="ARBA" id="ARBA00022782"/>
    </source>
</evidence>
<evidence type="ECO:0000256" key="17">
    <source>
        <dbReference type="SAM" id="MobiDB-lite"/>
    </source>
</evidence>
<dbReference type="CDD" id="cd09512">
    <property type="entry name" value="SAM_Neurabin-like"/>
    <property type="match status" value="1"/>
</dbReference>
<keyword evidence="5" id="KW-0221">Differentiation</keyword>
<dbReference type="EMBL" id="JAAVVJ010000005">
    <property type="protein sequence ID" value="KAF7222752.1"/>
    <property type="molecule type" value="Genomic_DNA"/>
</dbReference>
<feature type="compositionally biased region" description="Basic and acidic residues" evidence="17">
    <location>
        <begin position="1246"/>
        <end position="1290"/>
    </location>
</feature>
<evidence type="ECO:0000313" key="21">
    <source>
        <dbReference type="EMBL" id="SBS48223.1"/>
    </source>
</evidence>
<evidence type="ECO:0000259" key="18">
    <source>
        <dbReference type="PROSITE" id="PS50105"/>
    </source>
</evidence>
<keyword evidence="4" id="KW-0597">Phosphoprotein</keyword>
<dbReference type="Pfam" id="PF07647">
    <property type="entry name" value="SAM_2"/>
    <property type="match status" value="1"/>
</dbReference>
<dbReference type="GO" id="GO:0005737">
    <property type="term" value="C:cytoplasm"/>
    <property type="evidence" value="ECO:0007669"/>
    <property type="project" value="TreeGrafter"/>
</dbReference>
<evidence type="ECO:0000256" key="8">
    <source>
        <dbReference type="ARBA" id="ARBA00023054"/>
    </source>
</evidence>
<sequence>MMRPDNKGRSASPHRITYKSDFHAIKCSFDTRPRLQPNTKAAVSTQTSAMHPVRLLTNLSDSFMSNTSTSGSRGRIQSTRGAKIRENIFLQMDSQQSKQDSALTPTSLSTPLLLPQNHSFQLNSSPFSGSRCSVISSSSVMSSLASVSSAEDKPSRAEEIADIDRVALAQKFSVTRKLFETKMMEGGSFGRGVLKPLRVGKGAAGGKRDVEKELEAKGIKACINEDGFDKEASVNHIIIGSSLIPHPAASLTRGPKSPALNGSGRAQGRYDKTEVQRGEREALNFCSTSEETLRAELVNVKNDSSESDENEEEKVWKENKQWLNGKTEMHQIKDGRESETSLADEVFEEARVETPRHLCLLGNGVEIGTAMAGSGFSSELQDSSENLQRNRIESKKEEQNGYRTERDNMEKKTDAGLGESAFVLERVVIKEMNTNKEAEGEAECGDGEDESRRDQKEGGGSVSKKGTPELLEEFVIEEVKHVASKGGSNGKDYGGGDKEDQMVICGIENKAFMFEQNSRSHPELSGPLRREQEGSLQRDNQKAVEYEEISGVSELDSQDEEAAKRRVRFSTAPIRVYSMYSNAEYDRHNEDIDPVSASAEFELEKRVERMDVLPVEIEKGEDGLGISIIGMGVGADQGLEKLGIFVKTVTEGGATQRDGRIRVNDQIVEVDGVSLVGVSQLFAATVLKNTSGLVRFLIGREKEGVESEVARLINESLEMEKTKKRESRSSGDESDDDSASERESGLEEEEDEDVSVLSSMENYQLCLKYQQLLSKLRSRTAQLHRAREKLKVWEEQQACWQSQKAELEQRAQDGEEKSDKLENYWQEAQILCRVVSQRLADAQTQAENLEIKYSKAKRLVRDYQSREEEREKRLLDLRREMEEKEKRYQEIIERLQIQTAQLVRKEADPERNNHFVDSSVTGLDWYFPVPDTERLDSSAQLARAQLAQKSKRHPPSRDKLRESFKEQQEEVVLKPHDSQSLPAFTLVQAKRSDLSSASSFPAFSPHSTPSSLLTPPVFIDDMVTPSPCKSSASRKSRRKFPNFSGLRKSLGKKRNEKCSRGATNSRRSCDDLVDEPSEVSPSGSVTSMPSCLPIPWFGDQGKEKERSRERLRCVSSSSLPYLTTTGRRDRSVGSPVGCSSMVGQISDHSLSGHSHTCTFSSSETLDDFPFPNNNNDPWQSRPVSEWNHQQVCLWLIDMNMDQYASEFAARGVDGVQLVNMDSQKLKALGVSSQNDRSVLKKKLKEMRRDEREQRKEDRRMKEAESKEKVKMLSEKSVKDVGSLKRTESLL</sequence>
<feature type="domain" description="PDZ" evidence="19">
    <location>
        <begin position="614"/>
        <end position="702"/>
    </location>
</feature>
<dbReference type="InterPro" id="IPR013761">
    <property type="entry name" value="SAM/pointed_sf"/>
</dbReference>
<evidence type="ECO:0000256" key="15">
    <source>
        <dbReference type="ARBA" id="ARBA00082439"/>
    </source>
</evidence>
<dbReference type="GO" id="GO:0019722">
    <property type="term" value="P:calcium-mediated signaling"/>
    <property type="evidence" value="ECO:0007669"/>
    <property type="project" value="TreeGrafter"/>
</dbReference>
<feature type="region of interest" description="Disordered" evidence="17">
    <location>
        <begin position="943"/>
        <end position="976"/>
    </location>
</feature>
<feature type="region of interest" description="Disordered" evidence="17">
    <location>
        <begin position="518"/>
        <end position="542"/>
    </location>
</feature>
<dbReference type="Ensembl" id="ENSNFUT00015054885.1">
    <property type="protein sequence ID" value="ENSNFUP00015052639.1"/>
    <property type="gene ID" value="ENSNFUG00015024543.1"/>
</dbReference>
<gene>
    <name evidence="21" type="primary">Nfu_g_1_020180</name>
    <name evidence="22" type="synonym">LOC107384112</name>
    <name evidence="20" type="ORF">G4P62_009183</name>
</gene>
<dbReference type="PANTHER" id="PTHR16154:SF26">
    <property type="entry name" value="PROTEIN PHOSPHATASE 1 REGULATORY SUBUNIT 9 LIKE"/>
    <property type="match status" value="1"/>
</dbReference>
<dbReference type="PROSITE" id="PS50105">
    <property type="entry name" value="SAM_DOMAIN"/>
    <property type="match status" value="1"/>
</dbReference>
<keyword evidence="3" id="KW-0963">Cytoplasm</keyword>
<evidence type="ECO:0000256" key="16">
    <source>
        <dbReference type="SAM" id="Coils"/>
    </source>
</evidence>
<dbReference type="OrthoDB" id="62701at2759"/>
<comment type="subcellular location">
    <subcellularLocation>
        <location evidence="1">Cytoplasm</location>
        <location evidence="1">Cytoskeleton</location>
    </subcellularLocation>
    <subcellularLocation>
        <location evidence="11">Synapse</location>
    </subcellularLocation>
</comment>
<feature type="domain" description="SAM" evidence="18">
    <location>
        <begin position="1186"/>
        <end position="1249"/>
    </location>
</feature>
<evidence type="ECO:0000256" key="12">
    <source>
        <dbReference type="ARBA" id="ARBA00067399"/>
    </source>
</evidence>
<feature type="compositionally biased region" description="Polar residues" evidence="17">
    <location>
        <begin position="376"/>
        <end position="387"/>
    </location>
</feature>
<reference evidence="20" key="4">
    <citation type="submission" date="2020-03" db="EMBL/GenBank/DDBJ databases">
        <title>Intra-Species Differences in Population Size shape Life History and Genome Evolution.</title>
        <authorList>
            <person name="Willemsen D."/>
            <person name="Cui R."/>
            <person name="Valenzano D.R."/>
        </authorList>
    </citation>
    <scope>NUCLEOTIDE SEQUENCE</scope>
    <source>
        <strain evidence="20">GRZ</strain>
        <tissue evidence="20">Whole</tissue>
    </source>
</reference>
<dbReference type="GeneTree" id="ENSGT00940000164127"/>
<feature type="region of interest" description="Disordered" evidence="17">
    <location>
        <begin position="1243"/>
        <end position="1290"/>
    </location>
</feature>
<dbReference type="GeneID" id="107384112"/>
<dbReference type="GO" id="GO:0014069">
    <property type="term" value="C:postsynaptic density"/>
    <property type="evidence" value="ECO:0007669"/>
    <property type="project" value="TreeGrafter"/>
</dbReference>
<feature type="compositionally biased region" description="Basic and acidic residues" evidence="17">
    <location>
        <begin position="388"/>
        <end position="414"/>
    </location>
</feature>
<reference evidence="22" key="1">
    <citation type="submission" date="2014-08" db="EMBL/GenBank/DDBJ databases">
        <authorList>
            <person name="Senf B."/>
            <person name="Petzold A."/>
            <person name="Downie B.R."/>
            <person name="Koch P."/>
            <person name="Platzer M."/>
        </authorList>
    </citation>
    <scope>NUCLEOTIDE SEQUENCE [LARGE SCALE GENOMIC DNA]</scope>
    <source>
        <strain evidence="22">GRZ</strain>
    </source>
</reference>
<evidence type="ECO:0000313" key="22">
    <source>
        <dbReference type="Ensembl" id="ENSNFUP00015052639.1"/>
    </source>
</evidence>
<evidence type="ECO:0000256" key="7">
    <source>
        <dbReference type="ARBA" id="ARBA00023018"/>
    </source>
</evidence>
<keyword evidence="23" id="KW-1185">Reference proteome</keyword>
<keyword evidence="10" id="KW-0206">Cytoskeleton</keyword>
<feature type="compositionally biased region" description="Basic and acidic residues" evidence="17">
    <location>
        <begin position="720"/>
        <end position="731"/>
    </location>
</feature>
<dbReference type="Gene3D" id="2.30.42.10">
    <property type="match status" value="1"/>
</dbReference>
<dbReference type="Gene3D" id="1.10.150.50">
    <property type="entry name" value="Transcription Factor, Ets-1"/>
    <property type="match status" value="1"/>
</dbReference>
<evidence type="ECO:0000313" key="20">
    <source>
        <dbReference type="EMBL" id="KAF7222752.1"/>
    </source>
</evidence>
<dbReference type="Proteomes" id="UP000694548">
    <property type="component" value="Chromosome sgr09"/>
</dbReference>
<dbReference type="GO" id="GO:0007015">
    <property type="term" value="P:actin filament organization"/>
    <property type="evidence" value="ECO:0007669"/>
    <property type="project" value="TreeGrafter"/>
</dbReference>
<protein>
    <recommendedName>
        <fullName evidence="12">Neurabin-1</fullName>
    </recommendedName>
    <alternativeName>
        <fullName evidence="14">Neurabin-I</fullName>
    </alternativeName>
    <alternativeName>
        <fullName evidence="13">Neural tissue-specific F-actin-binding protein I</fullName>
    </alternativeName>
    <alternativeName>
        <fullName evidence="15">Protein phosphatase 1 regulatory subunit 9A</fullName>
    </alternativeName>
</protein>
<proteinExistence type="predicted"/>
<evidence type="ECO:0000256" key="3">
    <source>
        <dbReference type="ARBA" id="ARBA00022490"/>
    </source>
</evidence>
<dbReference type="GO" id="GO:0015629">
    <property type="term" value="C:actin cytoskeleton"/>
    <property type="evidence" value="ECO:0007669"/>
    <property type="project" value="TreeGrafter"/>
</dbReference>
<evidence type="ECO:0000256" key="10">
    <source>
        <dbReference type="ARBA" id="ARBA00023212"/>
    </source>
</evidence>
<dbReference type="SUPFAM" id="SSF47769">
    <property type="entry name" value="SAM/Pointed domain"/>
    <property type="match status" value="1"/>
</dbReference>
<evidence type="ECO:0000256" key="14">
    <source>
        <dbReference type="ARBA" id="ARBA00077125"/>
    </source>
</evidence>
<evidence type="ECO:0000256" key="1">
    <source>
        <dbReference type="ARBA" id="ARBA00004245"/>
    </source>
</evidence>
<evidence type="ECO:0000256" key="2">
    <source>
        <dbReference type="ARBA" id="ARBA00022473"/>
    </source>
</evidence>
<dbReference type="InterPro" id="IPR001478">
    <property type="entry name" value="PDZ"/>
</dbReference>
<reference evidence="22" key="5">
    <citation type="submission" date="2025-05" db="UniProtKB">
        <authorList>
            <consortium name="Ensembl"/>
        </authorList>
    </citation>
    <scope>IDENTIFICATION</scope>
</reference>
<evidence type="ECO:0000259" key="19">
    <source>
        <dbReference type="PROSITE" id="PS50106"/>
    </source>
</evidence>
<dbReference type="Proteomes" id="UP000822369">
    <property type="component" value="Chromosome 5"/>
</dbReference>
<keyword evidence="9" id="KW-0009">Actin-binding</keyword>
<evidence type="ECO:0000256" key="6">
    <source>
        <dbReference type="ARBA" id="ARBA00022902"/>
    </source>
</evidence>
<dbReference type="PANTHER" id="PTHR16154">
    <property type="entry name" value="NEURABIN"/>
    <property type="match status" value="1"/>
</dbReference>
<keyword evidence="6" id="KW-0524">Neurogenesis</keyword>
<feature type="compositionally biased region" description="Acidic residues" evidence="17">
    <location>
        <begin position="440"/>
        <end position="449"/>
    </location>
</feature>
<dbReference type="EMBL" id="HAEJ01007766">
    <property type="protein sequence ID" value="SBS48223.1"/>
    <property type="molecule type" value="Transcribed_RNA"/>
</dbReference>
<dbReference type="InterPro" id="IPR040645">
    <property type="entry name" value="Neurabin-1/2_PDZ"/>
</dbReference>
<feature type="region of interest" description="Disordered" evidence="17">
    <location>
        <begin position="376"/>
        <end position="417"/>
    </location>
</feature>
<dbReference type="SMART" id="SM00228">
    <property type="entry name" value="PDZ"/>
    <property type="match status" value="1"/>
</dbReference>
<reference evidence="21" key="3">
    <citation type="submission" date="2016-06" db="EMBL/GenBank/DDBJ databases">
        <title>The genome of a short-lived fish provides insights into sex chromosome evolution and the genetic control of aging.</title>
        <authorList>
            <person name="Reichwald K."/>
            <person name="Felder M."/>
            <person name="Petzold A."/>
            <person name="Koch P."/>
            <person name="Groth M."/>
            <person name="Platzer M."/>
        </authorList>
    </citation>
    <scope>NUCLEOTIDE SEQUENCE</scope>
    <source>
        <tissue evidence="21">Brain</tissue>
    </source>
</reference>
<dbReference type="SUPFAM" id="SSF50156">
    <property type="entry name" value="PDZ domain-like"/>
    <property type="match status" value="1"/>
</dbReference>
<feature type="compositionally biased region" description="Basic and acidic residues" evidence="17">
    <location>
        <begin position="518"/>
        <end position="533"/>
    </location>
</feature>
<keyword evidence="7" id="KW-0770">Synapse</keyword>
<dbReference type="InterPro" id="IPR036034">
    <property type="entry name" value="PDZ_sf"/>
</dbReference>
<dbReference type="SMART" id="SM00454">
    <property type="entry name" value="SAM"/>
    <property type="match status" value="1"/>
</dbReference>
<dbReference type="Pfam" id="PF00595">
    <property type="entry name" value="PDZ"/>
    <property type="match status" value="1"/>
</dbReference>
<feature type="region of interest" description="Disordered" evidence="17">
    <location>
        <begin position="434"/>
        <end position="469"/>
    </location>
</feature>
<dbReference type="KEGG" id="nfu:107384112"/>